<reference evidence="2 3" key="1">
    <citation type="submission" date="2019-12" db="EMBL/GenBank/DDBJ databases">
        <title>the WGS of Blastococcus saxobsidens 67B17.</title>
        <authorList>
            <person name="Jiang Z."/>
        </authorList>
    </citation>
    <scope>NUCLEOTIDE SEQUENCE [LARGE SCALE GENOMIC DNA]</scope>
    <source>
        <strain evidence="2 3">67B17</strain>
    </source>
</reference>
<accession>A0A6L9VWR2</accession>
<dbReference type="Proteomes" id="UP000479241">
    <property type="component" value="Unassembled WGS sequence"/>
</dbReference>
<dbReference type="AlphaFoldDB" id="A0A6L9VWR2"/>
<dbReference type="InterPro" id="IPR016181">
    <property type="entry name" value="Acyl_CoA_acyltransferase"/>
</dbReference>
<feature type="domain" description="BioF2-like acetyltransferase" evidence="1">
    <location>
        <begin position="172"/>
        <end position="312"/>
    </location>
</feature>
<evidence type="ECO:0000313" key="3">
    <source>
        <dbReference type="Proteomes" id="UP000479241"/>
    </source>
</evidence>
<dbReference type="InterPro" id="IPR038740">
    <property type="entry name" value="BioF2-like_GNAT_dom"/>
</dbReference>
<dbReference type="Pfam" id="PF13480">
    <property type="entry name" value="Acetyltransf_6"/>
    <property type="match status" value="1"/>
</dbReference>
<dbReference type="GO" id="GO:0016740">
    <property type="term" value="F:transferase activity"/>
    <property type="evidence" value="ECO:0007669"/>
    <property type="project" value="UniProtKB-KW"/>
</dbReference>
<dbReference type="SUPFAM" id="SSF55729">
    <property type="entry name" value="Acyl-CoA N-acyltransferases (Nat)"/>
    <property type="match status" value="1"/>
</dbReference>
<dbReference type="RefSeq" id="WP_163201705.1">
    <property type="nucleotide sequence ID" value="NZ_JAAGWG010000001.1"/>
</dbReference>
<dbReference type="EMBL" id="JAAGWG010000001">
    <property type="protein sequence ID" value="NEK84283.1"/>
    <property type="molecule type" value="Genomic_DNA"/>
</dbReference>
<organism evidence="2 3">
    <name type="scientific">Blastococcus saxobsidens</name>
    <dbReference type="NCBI Taxonomy" id="138336"/>
    <lineage>
        <taxon>Bacteria</taxon>
        <taxon>Bacillati</taxon>
        <taxon>Actinomycetota</taxon>
        <taxon>Actinomycetes</taxon>
        <taxon>Geodermatophilales</taxon>
        <taxon>Geodermatophilaceae</taxon>
        <taxon>Blastococcus</taxon>
    </lineage>
</organism>
<evidence type="ECO:0000259" key="1">
    <source>
        <dbReference type="Pfam" id="PF13480"/>
    </source>
</evidence>
<keyword evidence="2" id="KW-0808">Transferase</keyword>
<evidence type="ECO:0000313" key="2">
    <source>
        <dbReference type="EMBL" id="NEK84283.1"/>
    </source>
</evidence>
<proteinExistence type="predicted"/>
<name>A0A6L9VWR2_9ACTN</name>
<comment type="caution">
    <text evidence="2">The sequence shown here is derived from an EMBL/GenBank/DDBJ whole genome shotgun (WGS) entry which is preliminary data.</text>
</comment>
<sequence>MVDLIPLQEVDEELLRAWRGLAAEAVEPNPFFEPEFLLPAGRHLPGGADVRLLTVRRGPDLLLAMPVSRTRYRRVPALTTWKHPYCYLGTPLVRAGALNTAPAAALRALRSEQPGWLALEQVGTEGPVTTAFRRAANDVSATWHEQRVWSRPVVSAGDDGATGTDNMSARSARSLRRLRRNLERDVGTVASQDVAAAADPVAVEAEVEAFLAMEMAGWKGRAGTAMANTADHAAFFREACAGFAAAGRLRLWRLEAGDVAAARECHLHAGETIFTWKTAFNEELGRFSPGVQLELDVLGAFHDDARARWLDNCTADVPSTSARLTADRRLMGDVLIGVSRLGRTMAWAVPLVAAAWSRTAALRRRGRTADQD</sequence>
<protein>
    <submittedName>
        <fullName evidence="2">GNAT family N-acetyltransferase</fullName>
    </submittedName>
</protein>
<gene>
    <name evidence="2" type="ORF">GCU60_00635</name>
</gene>